<evidence type="ECO:0000313" key="1">
    <source>
        <dbReference type="EMBL" id="KOO51103.1"/>
    </source>
</evidence>
<dbReference type="OrthoDB" id="2614505at2"/>
<keyword evidence="2" id="KW-1185">Reference proteome</keyword>
<organism evidence="1 2">
    <name type="scientific">Viridibacillus arvi</name>
    <dbReference type="NCBI Taxonomy" id="263475"/>
    <lineage>
        <taxon>Bacteria</taxon>
        <taxon>Bacillati</taxon>
        <taxon>Bacillota</taxon>
        <taxon>Bacilli</taxon>
        <taxon>Bacillales</taxon>
        <taxon>Caryophanaceae</taxon>
        <taxon>Viridibacillus</taxon>
    </lineage>
</organism>
<dbReference type="GeneID" id="301134685"/>
<comment type="caution">
    <text evidence="1">The sequence shown here is derived from an EMBL/GenBank/DDBJ whole genome shotgun (WGS) entry which is preliminary data.</text>
</comment>
<dbReference type="Proteomes" id="UP000036867">
    <property type="component" value="Unassembled WGS sequence"/>
</dbReference>
<reference evidence="2" key="1">
    <citation type="submission" date="2015-08" db="EMBL/GenBank/DDBJ databases">
        <title>Fjat-10028 dsm 16317.</title>
        <authorList>
            <person name="Liu B."/>
            <person name="Wang J."/>
            <person name="Zhu Y."/>
            <person name="Liu G."/>
            <person name="Chen Q."/>
            <person name="Chen Z."/>
            <person name="Lan J."/>
            <person name="Che J."/>
            <person name="Ge C."/>
            <person name="Shi H."/>
            <person name="Pan Z."/>
            <person name="Liu X."/>
        </authorList>
    </citation>
    <scope>NUCLEOTIDE SEQUENCE [LARGE SCALE GENOMIC DNA]</scope>
    <source>
        <strain evidence="2">DSM 16317</strain>
    </source>
</reference>
<accession>A0A0M0LK67</accession>
<sequence>MLDIDYLEDEAFESVEEIVSQFIVKIGDQKIKIRITKDANKHFQFVNSHYYQGSKQADPYIAYIANFPSEKIAIMNAKLQIVSSYNPEDKNGVWIENDSF</sequence>
<dbReference type="EMBL" id="LILB01000001">
    <property type="protein sequence ID" value="KOO51103.1"/>
    <property type="molecule type" value="Genomic_DNA"/>
</dbReference>
<evidence type="ECO:0000313" key="2">
    <source>
        <dbReference type="Proteomes" id="UP000036867"/>
    </source>
</evidence>
<dbReference type="RefSeq" id="WP_053415225.1">
    <property type="nucleotide sequence ID" value="NZ_LILB01000001.1"/>
</dbReference>
<dbReference type="AlphaFoldDB" id="A0A0M0LK67"/>
<gene>
    <name evidence="1" type="ORF">AMD00_00930</name>
</gene>
<name>A0A0M0LK67_9BACL</name>
<protein>
    <submittedName>
        <fullName evidence="1">Uncharacterized protein</fullName>
    </submittedName>
</protein>
<proteinExistence type="predicted"/>